<organism evidence="2 3">
    <name type="scientific">Panicum miliaceum</name>
    <name type="common">Proso millet</name>
    <name type="synonym">Broomcorn millet</name>
    <dbReference type="NCBI Taxonomy" id="4540"/>
    <lineage>
        <taxon>Eukaryota</taxon>
        <taxon>Viridiplantae</taxon>
        <taxon>Streptophyta</taxon>
        <taxon>Embryophyta</taxon>
        <taxon>Tracheophyta</taxon>
        <taxon>Spermatophyta</taxon>
        <taxon>Magnoliopsida</taxon>
        <taxon>Liliopsida</taxon>
        <taxon>Poales</taxon>
        <taxon>Poaceae</taxon>
        <taxon>PACMAD clade</taxon>
        <taxon>Panicoideae</taxon>
        <taxon>Panicodae</taxon>
        <taxon>Paniceae</taxon>
        <taxon>Panicinae</taxon>
        <taxon>Panicum</taxon>
        <taxon>Panicum sect. Panicum</taxon>
    </lineage>
</organism>
<keyword evidence="3" id="KW-1185">Reference proteome</keyword>
<proteinExistence type="predicted"/>
<comment type="caution">
    <text evidence="2">The sequence shown here is derived from an EMBL/GenBank/DDBJ whole genome shotgun (WGS) entry which is preliminary data.</text>
</comment>
<accession>A0A3L6RWI2</accession>
<feature type="region of interest" description="Disordered" evidence="1">
    <location>
        <begin position="1"/>
        <end position="28"/>
    </location>
</feature>
<sequence>MRRGGAGRGVAPRRRGSEAGCRSGTGPEPTAAPFLIAAVFSPRAAGIGVVITGRREWEQEAVMADWWHSGRLQE</sequence>
<reference evidence="3" key="1">
    <citation type="journal article" date="2019" name="Nat. Commun.">
        <title>The genome of broomcorn millet.</title>
        <authorList>
            <person name="Zou C."/>
            <person name="Miki D."/>
            <person name="Li D."/>
            <person name="Tang Q."/>
            <person name="Xiao L."/>
            <person name="Rajput S."/>
            <person name="Deng P."/>
            <person name="Jia W."/>
            <person name="Huang R."/>
            <person name="Zhang M."/>
            <person name="Sun Y."/>
            <person name="Hu J."/>
            <person name="Fu X."/>
            <person name="Schnable P.S."/>
            <person name="Li F."/>
            <person name="Zhang H."/>
            <person name="Feng B."/>
            <person name="Zhu X."/>
            <person name="Liu R."/>
            <person name="Schnable J.C."/>
            <person name="Zhu J.-K."/>
            <person name="Zhang H."/>
        </authorList>
    </citation>
    <scope>NUCLEOTIDE SEQUENCE [LARGE SCALE GENOMIC DNA]</scope>
</reference>
<protein>
    <submittedName>
        <fullName evidence="2">Uncharacterized protein</fullName>
    </submittedName>
</protein>
<name>A0A3L6RWI2_PANMI</name>
<evidence type="ECO:0000313" key="3">
    <source>
        <dbReference type="Proteomes" id="UP000275267"/>
    </source>
</evidence>
<dbReference type="Proteomes" id="UP000275267">
    <property type="component" value="Unassembled WGS sequence"/>
</dbReference>
<dbReference type="EMBL" id="PQIB02000006">
    <property type="protein sequence ID" value="RLN11344.1"/>
    <property type="molecule type" value="Genomic_DNA"/>
</dbReference>
<gene>
    <name evidence="2" type="ORF">C2845_PM09G19980</name>
</gene>
<dbReference type="AlphaFoldDB" id="A0A3L6RWI2"/>
<evidence type="ECO:0000256" key="1">
    <source>
        <dbReference type="SAM" id="MobiDB-lite"/>
    </source>
</evidence>
<evidence type="ECO:0000313" key="2">
    <source>
        <dbReference type="EMBL" id="RLN11344.1"/>
    </source>
</evidence>